<reference evidence="2" key="1">
    <citation type="journal article" date="2024" name="IScience">
        <title>Strigolactones Initiate the Formation of Haustorium-like Structures in Castilleja.</title>
        <authorList>
            <person name="Buerger M."/>
            <person name="Peterson D."/>
            <person name="Chory J."/>
        </authorList>
    </citation>
    <scope>NUCLEOTIDE SEQUENCE [LARGE SCALE GENOMIC DNA]</scope>
</reference>
<dbReference type="Proteomes" id="UP001632038">
    <property type="component" value="Unassembled WGS sequence"/>
</dbReference>
<comment type="caution">
    <text evidence="1">The sequence shown here is derived from an EMBL/GenBank/DDBJ whole genome shotgun (WGS) entry which is preliminary data.</text>
</comment>
<dbReference type="PROSITE" id="PS51257">
    <property type="entry name" value="PROKAR_LIPOPROTEIN"/>
    <property type="match status" value="1"/>
</dbReference>
<dbReference type="EMBL" id="JAVIJP010000031">
    <property type="protein sequence ID" value="KAL3633183.1"/>
    <property type="molecule type" value="Genomic_DNA"/>
</dbReference>
<evidence type="ECO:0000313" key="1">
    <source>
        <dbReference type="EMBL" id="KAL3633183.1"/>
    </source>
</evidence>
<accession>A0ABD3CU25</accession>
<proteinExistence type="predicted"/>
<dbReference type="AlphaFoldDB" id="A0ABD3CU25"/>
<organism evidence="1 2">
    <name type="scientific">Castilleja foliolosa</name>
    <dbReference type="NCBI Taxonomy" id="1961234"/>
    <lineage>
        <taxon>Eukaryota</taxon>
        <taxon>Viridiplantae</taxon>
        <taxon>Streptophyta</taxon>
        <taxon>Embryophyta</taxon>
        <taxon>Tracheophyta</taxon>
        <taxon>Spermatophyta</taxon>
        <taxon>Magnoliopsida</taxon>
        <taxon>eudicotyledons</taxon>
        <taxon>Gunneridae</taxon>
        <taxon>Pentapetalae</taxon>
        <taxon>asterids</taxon>
        <taxon>lamiids</taxon>
        <taxon>Lamiales</taxon>
        <taxon>Orobanchaceae</taxon>
        <taxon>Pedicularideae</taxon>
        <taxon>Castillejinae</taxon>
        <taxon>Castilleja</taxon>
    </lineage>
</organism>
<protein>
    <submittedName>
        <fullName evidence="1">Uncharacterized protein</fullName>
    </submittedName>
</protein>
<sequence>MVMETKAFFAAELHAVSQKSAKFTAISGVGSTSCCWTVELSRSS</sequence>
<keyword evidence="2" id="KW-1185">Reference proteome</keyword>
<evidence type="ECO:0000313" key="2">
    <source>
        <dbReference type="Proteomes" id="UP001632038"/>
    </source>
</evidence>
<name>A0ABD3CU25_9LAMI</name>
<gene>
    <name evidence="1" type="ORF">CASFOL_022945</name>
</gene>